<comment type="function">
    <text evidence="1 16">The transhydrogenation between NADH and NADP is coupled to respiration and ATP hydrolysis and functions as a proton pump across the membrane.</text>
</comment>
<dbReference type="OrthoDB" id="9763786at2"/>
<accession>A0A330GVT6</accession>
<dbReference type="Gene3D" id="3.40.50.1220">
    <property type="entry name" value="TPP-binding domain"/>
    <property type="match status" value="1"/>
</dbReference>
<keyword evidence="9 16" id="KW-0521">NADP</keyword>
<dbReference type="InterPro" id="IPR029035">
    <property type="entry name" value="DHS-like_NAD/FAD-binding_dom"/>
</dbReference>
<gene>
    <name evidence="19" type="ORF">DPM35_16460</name>
</gene>
<dbReference type="FunFam" id="3.40.50.1220:FF:000002">
    <property type="entry name" value="NAD(P) transhydrogenase subunit beta"/>
    <property type="match status" value="1"/>
</dbReference>
<dbReference type="AlphaFoldDB" id="A0A330GVT6"/>
<evidence type="ECO:0000256" key="14">
    <source>
        <dbReference type="ARBA" id="ARBA00048202"/>
    </source>
</evidence>
<evidence type="ECO:0000256" key="17">
    <source>
        <dbReference type="SAM" id="Phobius"/>
    </source>
</evidence>
<comment type="caution">
    <text evidence="19">The sequence shown here is derived from an EMBL/GenBank/DDBJ whole genome shotgun (WGS) entry which is preliminary data.</text>
</comment>
<evidence type="ECO:0000256" key="15">
    <source>
        <dbReference type="ARBA" id="ARBA00066047"/>
    </source>
</evidence>
<proteinExistence type="inferred from homology"/>
<feature type="transmembrane region" description="Helical" evidence="17">
    <location>
        <begin position="241"/>
        <end position="261"/>
    </location>
</feature>
<keyword evidence="7 16" id="KW-0997">Cell inner membrane</keyword>
<evidence type="ECO:0000313" key="20">
    <source>
        <dbReference type="Proteomes" id="UP000251956"/>
    </source>
</evidence>
<keyword evidence="6 16" id="KW-1003">Cell membrane</keyword>
<evidence type="ECO:0000313" key="19">
    <source>
        <dbReference type="EMBL" id="RAZ76290.1"/>
    </source>
</evidence>
<evidence type="ECO:0000256" key="6">
    <source>
        <dbReference type="ARBA" id="ARBA00022475"/>
    </source>
</evidence>
<dbReference type="InterPro" id="IPR034300">
    <property type="entry name" value="PNTB-like"/>
</dbReference>
<dbReference type="GO" id="GO:0050661">
    <property type="term" value="F:NADP binding"/>
    <property type="evidence" value="ECO:0007669"/>
    <property type="project" value="InterPro"/>
</dbReference>
<comment type="catalytic activity">
    <reaction evidence="14 16">
        <text>NAD(+) + NADPH + H(+)(in) = NADH + NADP(+) + H(+)(out)</text>
        <dbReference type="Rhea" id="RHEA:47992"/>
        <dbReference type="ChEBI" id="CHEBI:15378"/>
        <dbReference type="ChEBI" id="CHEBI:57540"/>
        <dbReference type="ChEBI" id="CHEBI:57783"/>
        <dbReference type="ChEBI" id="CHEBI:57945"/>
        <dbReference type="ChEBI" id="CHEBI:58349"/>
        <dbReference type="EC" id="7.1.1.1"/>
    </reaction>
</comment>
<evidence type="ECO:0000256" key="3">
    <source>
        <dbReference type="ARBA" id="ARBA00007919"/>
    </source>
</evidence>
<feature type="transmembrane region" description="Helical" evidence="17">
    <location>
        <begin position="89"/>
        <end position="110"/>
    </location>
</feature>
<feature type="transmembrane region" description="Helical" evidence="17">
    <location>
        <begin position="6"/>
        <end position="23"/>
    </location>
</feature>
<comment type="subunit">
    <text evidence="15">Complex of an alpha and a beta chain; in Rhodospirillum, the alpha chain seems to be made of two subunits.</text>
</comment>
<evidence type="ECO:0000256" key="1">
    <source>
        <dbReference type="ARBA" id="ARBA00003943"/>
    </source>
</evidence>
<dbReference type="GO" id="GO:0005886">
    <property type="term" value="C:plasma membrane"/>
    <property type="evidence" value="ECO:0007669"/>
    <property type="project" value="UniProtKB-SubCell"/>
</dbReference>
<evidence type="ECO:0000256" key="2">
    <source>
        <dbReference type="ARBA" id="ARBA00004429"/>
    </source>
</evidence>
<evidence type="ECO:0000256" key="10">
    <source>
        <dbReference type="ARBA" id="ARBA00022967"/>
    </source>
</evidence>
<evidence type="ECO:0000256" key="7">
    <source>
        <dbReference type="ARBA" id="ARBA00022519"/>
    </source>
</evidence>
<evidence type="ECO:0000256" key="16">
    <source>
        <dbReference type="PIRNR" id="PIRNR000204"/>
    </source>
</evidence>
<dbReference type="InterPro" id="IPR012136">
    <property type="entry name" value="NADH_DH_b"/>
</dbReference>
<organism evidence="19 20">
    <name type="scientific">Mesorhizobium atlanticum</name>
    <dbReference type="NCBI Taxonomy" id="2233532"/>
    <lineage>
        <taxon>Bacteria</taxon>
        <taxon>Pseudomonadati</taxon>
        <taxon>Pseudomonadota</taxon>
        <taxon>Alphaproteobacteria</taxon>
        <taxon>Hyphomicrobiales</taxon>
        <taxon>Phyllobacteriaceae</taxon>
        <taxon>Mesorhizobium</taxon>
    </lineage>
</organism>
<comment type="similarity">
    <text evidence="3 16">Belongs to the PNT beta subunit family.</text>
</comment>
<name>A0A330GVT6_9HYPH</name>
<feature type="domain" description="NADP transhydrogenase beta-like" evidence="18">
    <location>
        <begin position="8"/>
        <end position="461"/>
    </location>
</feature>
<dbReference type="Proteomes" id="UP000251956">
    <property type="component" value="Unassembled WGS sequence"/>
</dbReference>
<keyword evidence="20" id="KW-1185">Reference proteome</keyword>
<comment type="subcellular location">
    <subcellularLocation>
        <location evidence="2">Cell inner membrane</location>
        <topology evidence="2">Multi-pass membrane protein</topology>
    </subcellularLocation>
</comment>
<feature type="transmembrane region" description="Helical" evidence="17">
    <location>
        <begin position="35"/>
        <end position="53"/>
    </location>
</feature>
<dbReference type="PANTHER" id="PTHR44758">
    <property type="entry name" value="NAD(P) TRANSHYDROGENASE SUBUNIT BETA"/>
    <property type="match status" value="1"/>
</dbReference>
<evidence type="ECO:0000256" key="11">
    <source>
        <dbReference type="ARBA" id="ARBA00022989"/>
    </source>
</evidence>
<keyword evidence="12 16" id="KW-0520">NAD</keyword>
<keyword evidence="13 16" id="KW-0472">Membrane</keyword>
<dbReference type="EC" id="7.1.1.1" evidence="4 16"/>
<feature type="transmembrane region" description="Helical" evidence="17">
    <location>
        <begin position="190"/>
        <end position="210"/>
    </location>
</feature>
<dbReference type="RefSeq" id="WP_112128300.1">
    <property type="nucleotide sequence ID" value="NZ_QMBQ01000004.1"/>
</dbReference>
<keyword evidence="11 17" id="KW-1133">Transmembrane helix</keyword>
<feature type="transmembrane region" description="Helical" evidence="17">
    <location>
        <begin position="59"/>
        <end position="77"/>
    </location>
</feature>
<evidence type="ECO:0000256" key="13">
    <source>
        <dbReference type="ARBA" id="ARBA00023136"/>
    </source>
</evidence>
<keyword evidence="10 16" id="KW-1278">Translocase</keyword>
<evidence type="ECO:0000256" key="4">
    <source>
        <dbReference type="ARBA" id="ARBA00012943"/>
    </source>
</evidence>
<dbReference type="Pfam" id="PF02233">
    <property type="entry name" value="PNTB"/>
    <property type="match status" value="1"/>
</dbReference>
<dbReference type="EMBL" id="QMBQ01000004">
    <property type="protein sequence ID" value="RAZ76290.1"/>
    <property type="molecule type" value="Genomic_DNA"/>
</dbReference>
<evidence type="ECO:0000256" key="12">
    <source>
        <dbReference type="ARBA" id="ARBA00023027"/>
    </source>
</evidence>
<dbReference type="GO" id="GO:0008750">
    <property type="term" value="F:proton-translocating NAD(P)+ transhydrogenase activity"/>
    <property type="evidence" value="ECO:0007669"/>
    <property type="project" value="UniProtKB-EC"/>
</dbReference>
<dbReference type="PANTHER" id="PTHR44758:SF1">
    <property type="entry name" value="NAD(P) TRANSHYDROGENASE SUBUNIT BETA"/>
    <property type="match status" value="1"/>
</dbReference>
<evidence type="ECO:0000256" key="8">
    <source>
        <dbReference type="ARBA" id="ARBA00022692"/>
    </source>
</evidence>
<evidence type="ECO:0000256" key="9">
    <source>
        <dbReference type="ARBA" id="ARBA00022857"/>
    </source>
</evidence>
<reference evidence="19 20" key="1">
    <citation type="submission" date="2018-07" db="EMBL/GenBank/DDBJ databases">
        <title>Diversity of Mesorhizobium strains in Brazil.</title>
        <authorList>
            <person name="Helene L.C.F."/>
            <person name="Dall'Agnol R."/>
            <person name="Delamuta J.R.M."/>
            <person name="Hungria M."/>
        </authorList>
    </citation>
    <scope>NUCLEOTIDE SEQUENCE [LARGE SCALE GENOMIC DNA]</scope>
    <source>
        <strain evidence="19 20">CNPSo 3140</strain>
    </source>
</reference>
<feature type="transmembrane region" description="Helical" evidence="17">
    <location>
        <begin position="163"/>
        <end position="184"/>
    </location>
</feature>
<dbReference type="PIRSF" id="PIRSF000204">
    <property type="entry name" value="PNTB"/>
    <property type="match status" value="1"/>
</dbReference>
<keyword evidence="8 17" id="KW-0812">Transmembrane</keyword>
<sequence length="465" mass="48334">MTVNLASFLYLVSGILFILALRGLSHPTTSRQGNLYGMIGMGIAIATTLALATPSAGRFGLIVLGLAIGGGIGAVTARRIAMTSMPQLVAAFHSLVGFAAVMVAAAAIYAPESFGIGTAGDIHAQALVEMSLGVAIGAITFTGSVIAFLKLDGRMSGKPIMIGGRHLINIVLGVALVVLIVLLVGTESKFVFWLIVAASLVLGVLLIIPIGGADMPVVVSMLNSYSGWAAAALGFTLGNLALIITGALVGSSGAILSYIMCKGMNRSFISVILGGFGGETAAAADDGIERTVKQGSADDAAYLMMNAQKVIIVPGYGMAVAQAQHALREMADKLKANGVEVKYAIHPVAGRMPGHMNVLLAEANVPYDEVFELEDINSEFAQADVAYVIGANDVTNPSARDDKSSPIYGMPILDVDKARTCLFVKRSLGSGYAGIDNTLFYKDGTMMLLGDAKKMTEEIVKAMDH</sequence>
<feature type="transmembrane region" description="Helical" evidence="17">
    <location>
        <begin position="130"/>
        <end position="151"/>
    </location>
</feature>
<evidence type="ECO:0000256" key="5">
    <source>
        <dbReference type="ARBA" id="ARBA00014581"/>
    </source>
</evidence>
<evidence type="ECO:0000259" key="18">
    <source>
        <dbReference type="Pfam" id="PF02233"/>
    </source>
</evidence>
<protein>
    <recommendedName>
        <fullName evidence="5 16">NAD(P) transhydrogenase subunit beta</fullName>
        <ecNumber evidence="4 16">7.1.1.1</ecNumber>
    </recommendedName>
    <alternativeName>
        <fullName evidence="16">Nicotinamide nucleotide transhydrogenase subunit beta</fullName>
    </alternativeName>
</protein>
<dbReference type="SUPFAM" id="SSF52467">
    <property type="entry name" value="DHS-like NAD/FAD-binding domain"/>
    <property type="match status" value="1"/>
</dbReference>